<keyword evidence="3" id="KW-1185">Reference proteome</keyword>
<dbReference type="AlphaFoldDB" id="A0A5J5FZL1"/>
<protein>
    <submittedName>
        <fullName evidence="2">Uncharacterized protein</fullName>
    </submittedName>
</protein>
<name>A0A5J5FZL1_9BACL</name>
<proteinExistence type="predicted"/>
<reference evidence="2 3" key="1">
    <citation type="submission" date="2019-09" db="EMBL/GenBank/DDBJ databases">
        <title>Bacillus ochoae sp. nov., Paenibacillus whitsoniae sp. nov., Paenibacillus spiritus sp. nov. Isolated from the Mars Exploration Rover during spacecraft assembly.</title>
        <authorList>
            <person name="Seuylemezian A."/>
            <person name="Vaishampayan P."/>
        </authorList>
    </citation>
    <scope>NUCLEOTIDE SEQUENCE [LARGE SCALE GENOMIC DNA]</scope>
    <source>
        <strain evidence="2 3">MER_111</strain>
    </source>
</reference>
<evidence type="ECO:0000313" key="2">
    <source>
        <dbReference type="EMBL" id="KAA8999752.1"/>
    </source>
</evidence>
<feature type="region of interest" description="Disordered" evidence="1">
    <location>
        <begin position="1"/>
        <end position="38"/>
    </location>
</feature>
<comment type="caution">
    <text evidence="2">The sequence shown here is derived from an EMBL/GenBank/DDBJ whole genome shotgun (WGS) entry which is preliminary data.</text>
</comment>
<organism evidence="2 3">
    <name type="scientific">Paenibacillus spiritus</name>
    <dbReference type="NCBI Taxonomy" id="2496557"/>
    <lineage>
        <taxon>Bacteria</taxon>
        <taxon>Bacillati</taxon>
        <taxon>Bacillota</taxon>
        <taxon>Bacilli</taxon>
        <taxon>Bacillales</taxon>
        <taxon>Paenibacillaceae</taxon>
        <taxon>Paenibacillus</taxon>
    </lineage>
</organism>
<dbReference type="OrthoDB" id="2654042at2"/>
<accession>A0A5J5FZL1</accession>
<evidence type="ECO:0000256" key="1">
    <source>
        <dbReference type="SAM" id="MobiDB-lite"/>
    </source>
</evidence>
<evidence type="ECO:0000313" key="3">
    <source>
        <dbReference type="Proteomes" id="UP000367750"/>
    </source>
</evidence>
<sequence>MMNNEKNTNDTTEDTTLETPEGTSQENAPEAGQENEGNPEALNELVKAVHHNGLVALGMHFKDVEGRVVGSDFYGPVFIFRVSDKNGDRYACGYFLRELVNRFQSGNDPAGWMASFFYELMKTEGGKELPEPPSGEEEAKAVIDKVLVPQLLESIRDEFAPEPIHAGLALNEEYGPVFEAGFPSITEGNNVCAFPLHLLLTHLQLNRDPSELLIQGMYSIRREHGLE</sequence>
<dbReference type="EMBL" id="VYKK01000022">
    <property type="protein sequence ID" value="KAA8999752.1"/>
    <property type="molecule type" value="Genomic_DNA"/>
</dbReference>
<feature type="compositionally biased region" description="Low complexity" evidence="1">
    <location>
        <begin position="1"/>
        <end position="10"/>
    </location>
</feature>
<dbReference type="Proteomes" id="UP000367750">
    <property type="component" value="Unassembled WGS sequence"/>
</dbReference>
<gene>
    <name evidence="2" type="ORF">F4V43_15625</name>
</gene>